<dbReference type="EMBL" id="CP036150">
    <property type="protein sequence ID" value="QEN08238.1"/>
    <property type="molecule type" value="Genomic_DNA"/>
</dbReference>
<dbReference type="Gene3D" id="1.10.287.130">
    <property type="match status" value="1"/>
</dbReference>
<feature type="transmembrane region" description="Helical" evidence="12">
    <location>
        <begin position="195"/>
        <end position="214"/>
    </location>
</feature>
<dbReference type="InterPro" id="IPR036890">
    <property type="entry name" value="HATPase_C_sf"/>
</dbReference>
<gene>
    <name evidence="15" type="ORF">EXM22_09645</name>
</gene>
<dbReference type="PROSITE" id="PS50885">
    <property type="entry name" value="HAMP"/>
    <property type="match status" value="1"/>
</dbReference>
<sequence>MSSLTDRERATILFQKEPEEYPLIEGSIVYRKSFFQQLFYTIFILLLITVVLYFAVTIGVVKKGMNRETLQHQMAMNRMAVNLIPPSGFLTEQAAQKYSETLIDGTDARMTIINREGSVLSDTSEDKDSMDNHFFRPEIQMAFRDGWGSSTRYSSTVSMMMLYTAVYDDRNDIVIRLSQSIDHIQDDLDRIYEQILFIFIVVLILGGILTVLIARRLSATMSSVKDVAGEFAQGNFGVELDVSGSREAISLTRSINAMGRQLQDKINTITYQKNELLGMLNSMREPVVLLNHRLEVKEMNPAALAMLEPGDGLSYLGKGILQVMKSVETCELAEKTLKTGEPQEAIIHYQDKDVYLQINADALFRDEDTPPTVLLVMNDITNIKKLEIMRKDFVANVSHELKTPVTSIMGYAETLRSGALEYPEKAKEFVEIMFRQTRNLSALIDDLLTLSRIEDGRRRFHKESFSLGDLLSSAVSLCQQKAGDKNTVIEVECAPGCQLSAHPVLLEQAVTNLIENAVKYSLPDKTVRVRGYYKESHICIEVKDQGFGIPEKDLERIFERFYRVDKARSREMGGTGLGLSIVKHISQIHGGRVTVQSREGEGCIFTIMLPGDEPAELEE</sequence>
<keyword evidence="8" id="KW-0418">Kinase</keyword>
<protein>
    <recommendedName>
        <fullName evidence="3">histidine kinase</fullName>
        <ecNumber evidence="3">2.7.13.3</ecNumber>
    </recommendedName>
</protein>
<dbReference type="Gene3D" id="3.30.565.10">
    <property type="entry name" value="Histidine kinase-like ATPase, C-terminal domain"/>
    <property type="match status" value="1"/>
</dbReference>
<evidence type="ECO:0000256" key="7">
    <source>
        <dbReference type="ARBA" id="ARBA00022741"/>
    </source>
</evidence>
<evidence type="ECO:0000256" key="5">
    <source>
        <dbReference type="ARBA" id="ARBA00022553"/>
    </source>
</evidence>
<dbReference type="CDD" id="cd06225">
    <property type="entry name" value="HAMP"/>
    <property type="match status" value="1"/>
</dbReference>
<dbReference type="CDD" id="cd00082">
    <property type="entry name" value="HisKA"/>
    <property type="match status" value="1"/>
</dbReference>
<dbReference type="CDD" id="cd00075">
    <property type="entry name" value="HATPase"/>
    <property type="match status" value="1"/>
</dbReference>
<dbReference type="SMART" id="SM00388">
    <property type="entry name" value="HisKA"/>
    <property type="match status" value="1"/>
</dbReference>
<dbReference type="GO" id="GO:0005524">
    <property type="term" value="F:ATP binding"/>
    <property type="evidence" value="ECO:0007669"/>
    <property type="project" value="UniProtKB-KW"/>
</dbReference>
<evidence type="ECO:0000256" key="11">
    <source>
        <dbReference type="ARBA" id="ARBA00023136"/>
    </source>
</evidence>
<dbReference type="InterPro" id="IPR003594">
    <property type="entry name" value="HATPase_dom"/>
</dbReference>
<dbReference type="PANTHER" id="PTHR45453:SF1">
    <property type="entry name" value="PHOSPHATE REGULON SENSOR PROTEIN PHOR"/>
    <property type="match status" value="1"/>
</dbReference>
<dbReference type="Pfam" id="PF02518">
    <property type="entry name" value="HATPase_c"/>
    <property type="match status" value="1"/>
</dbReference>
<organism evidence="15 16">
    <name type="scientific">Oceanispirochaeta crateris</name>
    <dbReference type="NCBI Taxonomy" id="2518645"/>
    <lineage>
        <taxon>Bacteria</taxon>
        <taxon>Pseudomonadati</taxon>
        <taxon>Spirochaetota</taxon>
        <taxon>Spirochaetia</taxon>
        <taxon>Spirochaetales</taxon>
        <taxon>Spirochaetaceae</taxon>
        <taxon>Oceanispirochaeta</taxon>
    </lineage>
</organism>
<dbReference type="InterPro" id="IPR003660">
    <property type="entry name" value="HAMP_dom"/>
</dbReference>
<evidence type="ECO:0000313" key="16">
    <source>
        <dbReference type="Proteomes" id="UP000324209"/>
    </source>
</evidence>
<dbReference type="Gene3D" id="3.30.450.20">
    <property type="entry name" value="PAS domain"/>
    <property type="match status" value="1"/>
</dbReference>
<keyword evidence="12" id="KW-0812">Transmembrane</keyword>
<keyword evidence="11 12" id="KW-0472">Membrane</keyword>
<feature type="domain" description="Histidine kinase" evidence="13">
    <location>
        <begin position="396"/>
        <end position="613"/>
    </location>
</feature>
<evidence type="ECO:0000256" key="8">
    <source>
        <dbReference type="ARBA" id="ARBA00022777"/>
    </source>
</evidence>
<comment type="catalytic activity">
    <reaction evidence="1">
        <text>ATP + protein L-histidine = ADP + protein N-phospho-L-histidine.</text>
        <dbReference type="EC" id="2.7.13.3"/>
    </reaction>
</comment>
<evidence type="ECO:0000256" key="6">
    <source>
        <dbReference type="ARBA" id="ARBA00022679"/>
    </source>
</evidence>
<keyword evidence="9" id="KW-0067">ATP-binding</keyword>
<evidence type="ECO:0000256" key="12">
    <source>
        <dbReference type="SAM" id="Phobius"/>
    </source>
</evidence>
<dbReference type="GO" id="GO:0016036">
    <property type="term" value="P:cellular response to phosphate starvation"/>
    <property type="evidence" value="ECO:0007669"/>
    <property type="project" value="TreeGrafter"/>
</dbReference>
<dbReference type="EC" id="2.7.13.3" evidence="3"/>
<keyword evidence="12" id="KW-1133">Transmembrane helix</keyword>
<dbReference type="GO" id="GO:0005886">
    <property type="term" value="C:plasma membrane"/>
    <property type="evidence" value="ECO:0007669"/>
    <property type="project" value="UniProtKB-SubCell"/>
</dbReference>
<reference evidence="15 16" key="1">
    <citation type="submission" date="2019-02" db="EMBL/GenBank/DDBJ databases">
        <title>Complete Genome Sequence and Methylome Analysis of free living Spirochaetas.</title>
        <authorList>
            <person name="Fomenkov A."/>
            <person name="Dubinina G."/>
            <person name="Leshcheva N."/>
            <person name="Mikheeva N."/>
            <person name="Grabovich M."/>
            <person name="Vincze T."/>
            <person name="Roberts R.J."/>
        </authorList>
    </citation>
    <scope>NUCLEOTIDE SEQUENCE [LARGE SCALE GENOMIC DNA]</scope>
    <source>
        <strain evidence="15 16">K2</strain>
    </source>
</reference>
<evidence type="ECO:0000256" key="3">
    <source>
        <dbReference type="ARBA" id="ARBA00012438"/>
    </source>
</evidence>
<evidence type="ECO:0000256" key="9">
    <source>
        <dbReference type="ARBA" id="ARBA00022840"/>
    </source>
</evidence>
<evidence type="ECO:0000259" key="14">
    <source>
        <dbReference type="PROSITE" id="PS50885"/>
    </source>
</evidence>
<dbReference type="InterPro" id="IPR036097">
    <property type="entry name" value="HisK_dim/P_sf"/>
</dbReference>
<keyword evidence="4" id="KW-1003">Cell membrane</keyword>
<dbReference type="InterPro" id="IPR003661">
    <property type="entry name" value="HisK_dim/P_dom"/>
</dbReference>
<dbReference type="InterPro" id="IPR005467">
    <property type="entry name" value="His_kinase_dom"/>
</dbReference>
<evidence type="ECO:0000256" key="2">
    <source>
        <dbReference type="ARBA" id="ARBA00004236"/>
    </source>
</evidence>
<keyword evidence="6" id="KW-0808">Transferase</keyword>
<proteinExistence type="predicted"/>
<dbReference type="InterPro" id="IPR004358">
    <property type="entry name" value="Sig_transdc_His_kin-like_C"/>
</dbReference>
<evidence type="ECO:0000313" key="15">
    <source>
        <dbReference type="EMBL" id="QEN08238.1"/>
    </source>
</evidence>
<dbReference type="PANTHER" id="PTHR45453">
    <property type="entry name" value="PHOSPHATE REGULON SENSOR PROTEIN PHOR"/>
    <property type="match status" value="1"/>
</dbReference>
<dbReference type="Gene3D" id="6.10.340.10">
    <property type="match status" value="1"/>
</dbReference>
<dbReference type="InterPro" id="IPR050351">
    <property type="entry name" value="BphY/WalK/GraS-like"/>
</dbReference>
<evidence type="ECO:0000256" key="1">
    <source>
        <dbReference type="ARBA" id="ARBA00000085"/>
    </source>
</evidence>
<dbReference type="FunFam" id="3.30.565.10:FF:000006">
    <property type="entry name" value="Sensor histidine kinase WalK"/>
    <property type="match status" value="1"/>
</dbReference>
<dbReference type="Proteomes" id="UP000324209">
    <property type="component" value="Chromosome"/>
</dbReference>
<evidence type="ECO:0000256" key="10">
    <source>
        <dbReference type="ARBA" id="ARBA00023012"/>
    </source>
</evidence>
<keyword evidence="16" id="KW-1185">Reference proteome</keyword>
<dbReference type="KEGG" id="ock:EXM22_09645"/>
<dbReference type="PRINTS" id="PR00344">
    <property type="entry name" value="BCTRLSENSOR"/>
</dbReference>
<feature type="domain" description="HAMP" evidence="14">
    <location>
        <begin position="215"/>
        <end position="267"/>
    </location>
</feature>
<keyword evidence="5" id="KW-0597">Phosphoprotein</keyword>
<dbReference type="OrthoDB" id="9813151at2"/>
<dbReference type="GO" id="GO:0004721">
    <property type="term" value="F:phosphoprotein phosphatase activity"/>
    <property type="evidence" value="ECO:0007669"/>
    <property type="project" value="TreeGrafter"/>
</dbReference>
<dbReference type="SUPFAM" id="SSF55874">
    <property type="entry name" value="ATPase domain of HSP90 chaperone/DNA topoisomerase II/histidine kinase"/>
    <property type="match status" value="1"/>
</dbReference>
<feature type="transmembrane region" description="Helical" evidence="12">
    <location>
        <begin position="38"/>
        <end position="61"/>
    </location>
</feature>
<keyword evidence="10" id="KW-0902">Two-component regulatory system</keyword>
<evidence type="ECO:0000256" key="4">
    <source>
        <dbReference type="ARBA" id="ARBA00022475"/>
    </source>
</evidence>
<dbReference type="PROSITE" id="PS50109">
    <property type="entry name" value="HIS_KIN"/>
    <property type="match status" value="1"/>
</dbReference>
<dbReference type="RefSeq" id="WP_149486318.1">
    <property type="nucleotide sequence ID" value="NZ_CP036150.1"/>
</dbReference>
<evidence type="ECO:0000259" key="13">
    <source>
        <dbReference type="PROSITE" id="PS50109"/>
    </source>
</evidence>
<accession>A0A5C1QLN2</accession>
<dbReference type="SUPFAM" id="SSF47384">
    <property type="entry name" value="Homodimeric domain of signal transducing histidine kinase"/>
    <property type="match status" value="1"/>
</dbReference>
<comment type="subcellular location">
    <subcellularLocation>
        <location evidence="2">Cell membrane</location>
    </subcellularLocation>
</comment>
<dbReference type="Pfam" id="PF00512">
    <property type="entry name" value="HisKA"/>
    <property type="match status" value="1"/>
</dbReference>
<dbReference type="FunFam" id="1.10.287.130:FF:000008">
    <property type="entry name" value="Two-component sensor histidine kinase"/>
    <property type="match status" value="1"/>
</dbReference>
<name>A0A5C1QLN2_9SPIO</name>
<keyword evidence="7" id="KW-0547">Nucleotide-binding</keyword>
<dbReference type="SMART" id="SM00387">
    <property type="entry name" value="HATPase_c"/>
    <property type="match status" value="1"/>
</dbReference>
<dbReference type="GO" id="GO:0000155">
    <property type="term" value="F:phosphorelay sensor kinase activity"/>
    <property type="evidence" value="ECO:0007669"/>
    <property type="project" value="InterPro"/>
</dbReference>
<dbReference type="SMART" id="SM00304">
    <property type="entry name" value="HAMP"/>
    <property type="match status" value="1"/>
</dbReference>
<dbReference type="AlphaFoldDB" id="A0A5C1QLN2"/>